<feature type="region of interest" description="Disordered" evidence="4">
    <location>
        <begin position="1"/>
        <end position="20"/>
    </location>
</feature>
<evidence type="ECO:0000313" key="9">
    <source>
        <dbReference type="Proteomes" id="UP001151516"/>
    </source>
</evidence>
<evidence type="ECO:0000256" key="1">
    <source>
        <dbReference type="ARBA" id="ARBA00004380"/>
    </source>
</evidence>
<evidence type="ECO:0000256" key="2">
    <source>
        <dbReference type="ARBA" id="ARBA00018132"/>
    </source>
</evidence>
<gene>
    <name evidence="8" type="primary">MON1</name>
    <name evidence="8" type="ORF">IWW39_004186</name>
</gene>
<feature type="domain" description="FUZ/MON1/HPS1 second Longin" evidence="6">
    <location>
        <begin position="205"/>
        <end position="300"/>
    </location>
</feature>
<evidence type="ECO:0000313" key="8">
    <source>
        <dbReference type="EMBL" id="KAJ2685560.1"/>
    </source>
</evidence>
<feature type="domain" description="FUZ/MON1/HPS1 first Longin" evidence="5">
    <location>
        <begin position="44"/>
        <end position="165"/>
    </location>
</feature>
<evidence type="ECO:0000256" key="4">
    <source>
        <dbReference type="SAM" id="MobiDB-lite"/>
    </source>
</evidence>
<dbReference type="AlphaFoldDB" id="A0A9W8GCE1"/>
<dbReference type="InterPro" id="IPR004353">
    <property type="entry name" value="Mon1"/>
</dbReference>
<dbReference type="Pfam" id="PF19038">
    <property type="entry name" value="Fuz_longin_3"/>
    <property type="match status" value="1"/>
</dbReference>
<evidence type="ECO:0000259" key="5">
    <source>
        <dbReference type="Pfam" id="PF19036"/>
    </source>
</evidence>
<dbReference type="InterPro" id="IPR043971">
    <property type="entry name" value="FUZ/MON1/HPS1_longin_2"/>
</dbReference>
<keyword evidence="3" id="KW-0967">Endosome</keyword>
<dbReference type="Pfam" id="PF19037">
    <property type="entry name" value="Fuz_longin_2"/>
    <property type="match status" value="1"/>
</dbReference>
<dbReference type="EMBL" id="JANBTX010000146">
    <property type="protein sequence ID" value="KAJ2685560.1"/>
    <property type="molecule type" value="Genomic_DNA"/>
</dbReference>
<comment type="similarity">
    <text evidence="3">Belongs to the MON1/SAND family.</text>
</comment>
<feature type="domain" description="FUZ/MON1/HPS1 third Longin" evidence="7">
    <location>
        <begin position="331"/>
        <end position="430"/>
    </location>
</feature>
<dbReference type="GO" id="GO:0006914">
    <property type="term" value="P:autophagy"/>
    <property type="evidence" value="ECO:0007669"/>
    <property type="project" value="UniProtKB-UniRule"/>
</dbReference>
<dbReference type="PRINTS" id="PR01546">
    <property type="entry name" value="YEAST73DUF"/>
</dbReference>
<comment type="function">
    <text evidence="3">Required for multiple vacuole delivery pathways including the cytoplasm to vacuole transport (Cvt), autophagy, pexophagy and endocytosis.</text>
</comment>
<comment type="subcellular location">
    <subcellularLocation>
        <location evidence="3">Endosome</location>
        <location evidence="3">Multivesicular body membrane</location>
        <topology evidence="3">Peripheral membrane protein</topology>
    </subcellularLocation>
    <subcellularLocation>
        <location evidence="1 3">Prevacuolar compartment membrane</location>
        <topology evidence="1 3">Peripheral membrane protein</topology>
    </subcellularLocation>
    <subcellularLocation>
        <location evidence="3">Vacuole membrane</location>
        <topology evidence="3">Peripheral membrane protein</topology>
    </subcellularLocation>
</comment>
<dbReference type="PANTHER" id="PTHR13027">
    <property type="entry name" value="SAND PROTEIN-RELATED"/>
    <property type="match status" value="1"/>
</dbReference>
<organism evidence="8 9">
    <name type="scientific">Coemansia spiralis</name>
    <dbReference type="NCBI Taxonomy" id="417178"/>
    <lineage>
        <taxon>Eukaryota</taxon>
        <taxon>Fungi</taxon>
        <taxon>Fungi incertae sedis</taxon>
        <taxon>Zoopagomycota</taxon>
        <taxon>Kickxellomycotina</taxon>
        <taxon>Kickxellomycetes</taxon>
        <taxon>Kickxellales</taxon>
        <taxon>Kickxellaceae</taxon>
        <taxon>Coemansia</taxon>
    </lineage>
</organism>
<dbReference type="InterPro" id="IPR043970">
    <property type="entry name" value="FUZ/MON1/HPS1_longin_3"/>
</dbReference>
<keyword evidence="9" id="KW-1185">Reference proteome</keyword>
<dbReference type="GO" id="GO:0006623">
    <property type="term" value="P:protein targeting to vacuole"/>
    <property type="evidence" value="ECO:0007669"/>
    <property type="project" value="UniProtKB-UniRule"/>
</dbReference>
<dbReference type="Pfam" id="PF19036">
    <property type="entry name" value="Fuz_longin_1"/>
    <property type="match status" value="1"/>
</dbReference>
<evidence type="ECO:0000256" key="3">
    <source>
        <dbReference type="RuleBase" id="RU367048"/>
    </source>
</evidence>
<dbReference type="GO" id="GO:0032585">
    <property type="term" value="C:multivesicular body membrane"/>
    <property type="evidence" value="ECO:0007669"/>
    <property type="project" value="UniProtKB-SubCell"/>
</dbReference>
<comment type="caution">
    <text evidence="8">The sequence shown here is derived from an EMBL/GenBank/DDBJ whole genome shotgun (WGS) entry which is preliminary data.</text>
</comment>
<dbReference type="Proteomes" id="UP001151516">
    <property type="component" value="Unassembled WGS sequence"/>
</dbReference>
<keyword evidence="3" id="KW-0072">Autophagy</keyword>
<dbReference type="OrthoDB" id="272411at2759"/>
<protein>
    <recommendedName>
        <fullName evidence="2 3">Vacuolar fusion protein MON1</fullName>
    </recommendedName>
</protein>
<dbReference type="GO" id="GO:0000329">
    <property type="term" value="C:fungal-type vacuole membrane"/>
    <property type="evidence" value="ECO:0007669"/>
    <property type="project" value="TreeGrafter"/>
</dbReference>
<dbReference type="PANTHER" id="PTHR13027:SF7">
    <property type="entry name" value="VACUOLAR FUSION PROTEIN MON1 HOMOLOG"/>
    <property type="match status" value="1"/>
</dbReference>
<evidence type="ECO:0000259" key="6">
    <source>
        <dbReference type="Pfam" id="PF19037"/>
    </source>
</evidence>
<dbReference type="GO" id="GO:0016192">
    <property type="term" value="P:vesicle-mediated transport"/>
    <property type="evidence" value="ECO:0007669"/>
    <property type="project" value="InterPro"/>
</dbReference>
<evidence type="ECO:0000259" key="7">
    <source>
        <dbReference type="Pfam" id="PF19038"/>
    </source>
</evidence>
<accession>A0A9W8GCE1</accession>
<keyword evidence="3" id="KW-0926">Vacuole</keyword>
<keyword evidence="3" id="KW-0813">Transport</keyword>
<keyword evidence="3" id="KW-0653">Protein transport</keyword>
<dbReference type="InterPro" id="IPR043972">
    <property type="entry name" value="FUZ/MON1/HPS1_longin_1"/>
</dbReference>
<sequence>MADGSAYQPETGANGLATTSDYSGQLSAEKLDDFSSPSWRKRSRHFLVLSSAGKPIYSRFGNEAQLSTLMSAVQAIISTFADMSDPVRSMTMGQHTIVFYTNGPLYLLAVSDRGEPAELLRNELQLLHSQIVSILTSAQLTKIFEQRSSYDLRQLLGGAEVLIDHMVDSLDTDLSFTLGSLDTLWIRYKLRERVGKTLLAARPLKGLLYAMLVADMKLVTLLRPRKHSLHPSDLHLLFNMATSRTFLTGEHWTPMCFPKFNDQGFLHVYLSYISPHVALILVSADRDGFPSLALCRERIYEDLSSDDALLRLDDAAAQRALRPSELGVTGLLQLYYRHKTLVQHFGTRFDDSVSEEQKRRIINVYKRLRLYISGGGLNPLRIIYHKCESDTVLAWQSSSFELYATVAPTMEVKGMIRLVNAVLEWIKNEEDHLFVVNAPSY</sequence>
<proteinExistence type="inferred from homology"/>
<keyword evidence="3" id="KW-0472">Membrane</keyword>
<reference evidence="8" key="1">
    <citation type="submission" date="2022-07" db="EMBL/GenBank/DDBJ databases">
        <title>Phylogenomic reconstructions and comparative analyses of Kickxellomycotina fungi.</title>
        <authorList>
            <person name="Reynolds N.K."/>
            <person name="Stajich J.E."/>
            <person name="Barry K."/>
            <person name="Grigoriev I.V."/>
            <person name="Crous P."/>
            <person name="Smith M.E."/>
        </authorList>
    </citation>
    <scope>NUCLEOTIDE SEQUENCE</scope>
    <source>
        <strain evidence="8">CBS 109367</strain>
    </source>
</reference>
<dbReference type="GO" id="GO:0035658">
    <property type="term" value="C:Mon1-Ccz1 complex"/>
    <property type="evidence" value="ECO:0007669"/>
    <property type="project" value="TreeGrafter"/>
</dbReference>
<name>A0A9W8GCE1_9FUNG</name>